<evidence type="ECO:0000256" key="3">
    <source>
        <dbReference type="ARBA" id="ARBA00022676"/>
    </source>
</evidence>
<evidence type="ECO:0000256" key="1">
    <source>
        <dbReference type="ARBA" id="ARBA00004370"/>
    </source>
</evidence>
<evidence type="ECO:0000259" key="6">
    <source>
        <dbReference type="Pfam" id="PF06925"/>
    </source>
</evidence>
<comment type="similarity">
    <text evidence="2">Belongs to the glycosyltransferase 28 family.</text>
</comment>
<dbReference type="EMBL" id="JAOUSF010000003">
    <property type="protein sequence ID" value="MCU9613584.1"/>
    <property type="molecule type" value="Genomic_DNA"/>
</dbReference>
<dbReference type="SUPFAM" id="SSF53756">
    <property type="entry name" value="UDP-Glycosyltransferase/glycogen phosphorylase"/>
    <property type="match status" value="1"/>
</dbReference>
<feature type="domain" description="Glycosyl transferase family 28 C-terminal" evidence="5">
    <location>
        <begin position="203"/>
        <end position="292"/>
    </location>
</feature>
<dbReference type="GO" id="GO:0009247">
    <property type="term" value="P:glycolipid biosynthetic process"/>
    <property type="evidence" value="ECO:0007669"/>
    <property type="project" value="InterPro"/>
</dbReference>
<dbReference type="InterPro" id="IPR050519">
    <property type="entry name" value="Glycosyltransf_28_UgtP"/>
</dbReference>
<dbReference type="Pfam" id="PF06925">
    <property type="entry name" value="MGDG_synth"/>
    <property type="match status" value="1"/>
</dbReference>
<dbReference type="Gene3D" id="3.40.50.2000">
    <property type="entry name" value="Glycogen Phosphorylase B"/>
    <property type="match status" value="1"/>
</dbReference>
<evidence type="ECO:0000313" key="8">
    <source>
        <dbReference type="Proteomes" id="UP001209318"/>
    </source>
</evidence>
<keyword evidence="8" id="KW-1185">Reference proteome</keyword>
<feature type="domain" description="Diacylglycerol glucosyltransferase N-terminal" evidence="6">
    <location>
        <begin position="17"/>
        <end position="183"/>
    </location>
</feature>
<sequence length="376" mass="43739">MIKKVLFLPFMQIPSGHQQAADALISHFHNHDSTIECEKVDVFSYSYGVLEKLLSGFYLKWIHTFPSSYSFLYRTMVWKNIDIEKDFYLYELFFERQLEQIIQSKAPDCIVCTHALPSRLLSKMKQAGKLSIPVFNIYTDFFIHRGWGIKEIDGHFVSTGKMKNFLLSKNVHKEQIHFTGIPVHPLLKKRPLIPEQPKSKANILISGGSMGAGNLEKLINNLQHHKRIHYFILCGKNRTLYNRIKQLHSKHLTPIPYIQSRRIMDLIYNQVDLIITKPGGVTITECIQKKIPIFIYDKLPGQEEINFDELRTLGIIHESQHWQSAGGVTEEILNFLFEPKVLSKYYHSLYLYEMSKMEEAPLQVILSTMQNKNLSK</sequence>
<dbReference type="AlphaFoldDB" id="A0AAE3LQJ8"/>
<dbReference type="Proteomes" id="UP001209318">
    <property type="component" value="Unassembled WGS sequence"/>
</dbReference>
<dbReference type="GO" id="GO:0016020">
    <property type="term" value="C:membrane"/>
    <property type="evidence" value="ECO:0007669"/>
    <property type="project" value="UniProtKB-SubCell"/>
</dbReference>
<gene>
    <name evidence="7" type="ORF">OEV98_08430</name>
</gene>
<evidence type="ECO:0000259" key="5">
    <source>
        <dbReference type="Pfam" id="PF04101"/>
    </source>
</evidence>
<dbReference type="InterPro" id="IPR007235">
    <property type="entry name" value="Glyco_trans_28_C"/>
</dbReference>
<accession>A0AAE3LQJ8</accession>
<keyword evidence="4" id="KW-0808">Transferase</keyword>
<dbReference type="PANTHER" id="PTHR43025:SF3">
    <property type="entry name" value="MONOGALACTOSYLDIACYLGLYCEROL SYNTHASE 1, CHLOROPLASTIC"/>
    <property type="match status" value="1"/>
</dbReference>
<dbReference type="InterPro" id="IPR009695">
    <property type="entry name" value="Diacylglyc_glucosyltr_N"/>
</dbReference>
<protein>
    <submittedName>
        <fullName evidence="7">UDP-glucuronosyltransferase</fullName>
    </submittedName>
</protein>
<evidence type="ECO:0000313" key="7">
    <source>
        <dbReference type="EMBL" id="MCU9613584.1"/>
    </source>
</evidence>
<comment type="subcellular location">
    <subcellularLocation>
        <location evidence="1">Membrane</location>
    </subcellularLocation>
</comment>
<dbReference type="PANTHER" id="PTHR43025">
    <property type="entry name" value="MONOGALACTOSYLDIACYLGLYCEROL SYNTHASE"/>
    <property type="match status" value="1"/>
</dbReference>
<dbReference type="Pfam" id="PF04101">
    <property type="entry name" value="Glyco_tran_28_C"/>
    <property type="match status" value="1"/>
</dbReference>
<keyword evidence="3" id="KW-0328">Glycosyltransferase</keyword>
<reference evidence="7" key="1">
    <citation type="submission" date="2022-10" db="EMBL/GenBank/DDBJ databases">
        <title>Description of Fervidibacillus gen. nov. in the family Fervidibacillaceae fam. nov. with two species, Fervidibacillus albus sp. nov., and Fervidibacillus halotolerans sp. nov., isolated from tidal flat sediments.</title>
        <authorList>
            <person name="Kwon K.K."/>
            <person name="Yang S.-H."/>
        </authorList>
    </citation>
    <scope>NUCLEOTIDE SEQUENCE</scope>
    <source>
        <strain evidence="7">JCM 19140</strain>
    </source>
</reference>
<comment type="caution">
    <text evidence="7">The sequence shown here is derived from an EMBL/GenBank/DDBJ whole genome shotgun (WGS) entry which is preliminary data.</text>
</comment>
<proteinExistence type="inferred from homology"/>
<dbReference type="GO" id="GO:0016758">
    <property type="term" value="F:hexosyltransferase activity"/>
    <property type="evidence" value="ECO:0007669"/>
    <property type="project" value="InterPro"/>
</dbReference>
<evidence type="ECO:0000256" key="4">
    <source>
        <dbReference type="ARBA" id="ARBA00022679"/>
    </source>
</evidence>
<organism evidence="7 8">
    <name type="scientific">Perspicuibacillus lycopersici</name>
    <dbReference type="NCBI Taxonomy" id="1325689"/>
    <lineage>
        <taxon>Bacteria</taxon>
        <taxon>Bacillati</taxon>
        <taxon>Bacillota</taxon>
        <taxon>Bacilli</taxon>
        <taxon>Bacillales</taxon>
        <taxon>Bacillaceae</taxon>
        <taxon>Perspicuibacillus</taxon>
    </lineage>
</organism>
<dbReference type="RefSeq" id="WP_263072827.1">
    <property type="nucleotide sequence ID" value="NZ_JAOUSF010000003.1"/>
</dbReference>
<name>A0AAE3LQJ8_9BACI</name>
<evidence type="ECO:0000256" key="2">
    <source>
        <dbReference type="ARBA" id="ARBA00006962"/>
    </source>
</evidence>